<evidence type="ECO:0000313" key="1">
    <source>
        <dbReference type="EMBL" id="KLU04193.1"/>
    </source>
</evidence>
<reference evidence="1" key="1">
    <citation type="submission" date="2015-05" db="EMBL/GenBank/DDBJ databases">
        <title>Permanent draft genome of Rhodopirellula islandicus K833.</title>
        <authorList>
            <person name="Kizina J."/>
            <person name="Richter M."/>
            <person name="Glockner F.O."/>
            <person name="Harder J."/>
        </authorList>
    </citation>
    <scope>NUCLEOTIDE SEQUENCE [LARGE SCALE GENOMIC DNA]</scope>
    <source>
        <strain evidence="1">K833</strain>
    </source>
</reference>
<name>A0A0J1BCB6_RHOIS</name>
<accession>A0A0J1BCB6</accession>
<evidence type="ECO:0000313" key="2">
    <source>
        <dbReference type="Proteomes" id="UP000036367"/>
    </source>
</evidence>
<dbReference type="Proteomes" id="UP000036367">
    <property type="component" value="Unassembled WGS sequence"/>
</dbReference>
<dbReference type="AlphaFoldDB" id="A0A0J1BCB6"/>
<keyword evidence="2" id="KW-1185">Reference proteome</keyword>
<proteinExistence type="predicted"/>
<dbReference type="PATRIC" id="fig|595434.4.peg.3588"/>
<dbReference type="EMBL" id="LECT01000029">
    <property type="protein sequence ID" value="KLU04193.1"/>
    <property type="molecule type" value="Genomic_DNA"/>
</dbReference>
<gene>
    <name evidence="1" type="ORF">RISK_003779</name>
</gene>
<comment type="caution">
    <text evidence="1">The sequence shown here is derived from an EMBL/GenBank/DDBJ whole genome shotgun (WGS) entry which is preliminary data.</text>
</comment>
<dbReference type="STRING" id="595434.RISK_003779"/>
<sequence>MRPFQFFLIGFLLLCPDDFDKELSSILTPEQLGQILPPPRP</sequence>
<protein>
    <submittedName>
        <fullName evidence="1">Uncharacterized protein</fullName>
    </submittedName>
</protein>
<organism evidence="1 2">
    <name type="scientific">Rhodopirellula islandica</name>
    <dbReference type="NCBI Taxonomy" id="595434"/>
    <lineage>
        <taxon>Bacteria</taxon>
        <taxon>Pseudomonadati</taxon>
        <taxon>Planctomycetota</taxon>
        <taxon>Planctomycetia</taxon>
        <taxon>Pirellulales</taxon>
        <taxon>Pirellulaceae</taxon>
        <taxon>Rhodopirellula</taxon>
    </lineage>
</organism>